<keyword evidence="2" id="KW-0732">Signal</keyword>
<reference evidence="3" key="1">
    <citation type="journal article" date="2023" name="Int. J. Mol. Sci.">
        <title>Metagenomics Revealed a New Genus 'Candidatus Thiocaldithrix dubininis' gen. nov., sp. nov. and a New Species 'Candidatus Thiothrix putei' sp. nov. in the Family Thiotrichaceae, Some Members of Which Have Traits of Both Na+- and H+-Motive Energetics.</title>
        <authorList>
            <person name="Ravin N.V."/>
            <person name="Muntyan M.S."/>
            <person name="Smolyakov D.D."/>
            <person name="Rudenko T.S."/>
            <person name="Beletsky A.V."/>
            <person name="Mardanov A.V."/>
            <person name="Grabovich M.Y."/>
        </authorList>
    </citation>
    <scope>NUCLEOTIDE SEQUENCE</scope>
    <source>
        <strain evidence="3">GKL-01</strain>
    </source>
</reference>
<dbReference type="AlphaFoldDB" id="A0AA95KJK1"/>
<evidence type="ECO:0000256" key="2">
    <source>
        <dbReference type="SAM" id="SignalP"/>
    </source>
</evidence>
<name>A0AA95KJK1_9GAMM</name>
<accession>A0AA95KJK1</accession>
<evidence type="ECO:0000256" key="1">
    <source>
        <dbReference type="SAM" id="MobiDB-lite"/>
    </source>
</evidence>
<dbReference type="Proteomes" id="UP001300672">
    <property type="component" value="Chromosome"/>
</dbReference>
<organism evidence="3">
    <name type="scientific">Candidatus Thiocaldithrix dubininis</name>
    <dbReference type="NCBI Taxonomy" id="3080823"/>
    <lineage>
        <taxon>Bacteria</taxon>
        <taxon>Pseudomonadati</taxon>
        <taxon>Pseudomonadota</taxon>
        <taxon>Gammaproteobacteria</taxon>
        <taxon>Thiotrichales</taxon>
        <taxon>Thiotrichaceae</taxon>
        <taxon>Candidatus Thiocaldithrix</taxon>
    </lineage>
</organism>
<proteinExistence type="predicted"/>
<gene>
    <name evidence="3" type="ORF">QJT80_12925</name>
</gene>
<dbReference type="KEGG" id="tdu:QJT80_12925"/>
<evidence type="ECO:0008006" key="4">
    <source>
        <dbReference type="Google" id="ProtNLM"/>
    </source>
</evidence>
<feature type="chain" id="PRO_5041727069" description="Lipoprotein" evidence="2">
    <location>
        <begin position="20"/>
        <end position="110"/>
    </location>
</feature>
<protein>
    <recommendedName>
        <fullName evidence="4">Lipoprotein</fullName>
    </recommendedName>
</protein>
<reference evidence="3" key="2">
    <citation type="submission" date="2023-04" db="EMBL/GenBank/DDBJ databases">
        <authorList>
            <person name="Beletskiy A.V."/>
            <person name="Mardanov A.V."/>
            <person name="Ravin N.V."/>
        </authorList>
    </citation>
    <scope>NUCLEOTIDE SEQUENCE</scope>
    <source>
        <strain evidence="3">GKL-01</strain>
    </source>
</reference>
<sequence>MKKYATLLLPLLTSGLLTACATSGSPEVANRPTVIQEQDIQRIAQQGQARALEARTQQPQKPRLLAGVPPRRVIEAAKAKPDICPPKTPKRPVVAGGIRPHKPIVNPPKK</sequence>
<evidence type="ECO:0000313" key="3">
    <source>
        <dbReference type="EMBL" id="WGZ90377.1"/>
    </source>
</evidence>
<feature type="region of interest" description="Disordered" evidence="1">
    <location>
        <begin position="77"/>
        <end position="110"/>
    </location>
</feature>
<dbReference type="EMBL" id="CP124755">
    <property type="protein sequence ID" value="WGZ90377.1"/>
    <property type="molecule type" value="Genomic_DNA"/>
</dbReference>
<dbReference type="PROSITE" id="PS51257">
    <property type="entry name" value="PROKAR_LIPOPROTEIN"/>
    <property type="match status" value="1"/>
</dbReference>
<feature type="signal peptide" evidence="2">
    <location>
        <begin position="1"/>
        <end position="19"/>
    </location>
</feature>